<accession>A0A0B0IN21</accession>
<dbReference type="STRING" id="333138.LQ50_04250"/>
<organism evidence="2 3">
    <name type="scientific">Halalkalibacter okhensis</name>
    <dbReference type="NCBI Taxonomy" id="333138"/>
    <lineage>
        <taxon>Bacteria</taxon>
        <taxon>Bacillati</taxon>
        <taxon>Bacillota</taxon>
        <taxon>Bacilli</taxon>
        <taxon>Bacillales</taxon>
        <taxon>Bacillaceae</taxon>
        <taxon>Halalkalibacter</taxon>
    </lineage>
</organism>
<comment type="caution">
    <text evidence="2">The sequence shown here is derived from an EMBL/GenBank/DDBJ whole genome shotgun (WGS) entry which is preliminary data.</text>
</comment>
<dbReference type="InterPro" id="IPR016024">
    <property type="entry name" value="ARM-type_fold"/>
</dbReference>
<proteinExistence type="predicted"/>
<dbReference type="InterPro" id="IPR011989">
    <property type="entry name" value="ARM-like"/>
</dbReference>
<sequence length="757" mass="79952">MSDNFGLKIGVEGEKEFKNALRDINRNFKVLGSEMKLVSSQFDKQDKSVQAVTARNAVLNKEIDAQKDKVGMLEKALANAASSFGENDRRTQAWQIQLNNAKAALNGMESELEENNRALEAASDGFDEAGDEAEKFGDDISDAADTADDAGGKFEKLGSIVKGVAVGIGVAMAAIGTAAVTAGKKLYDMANDAAAAGDEIDKASQRVGFSKEAYQEWDYVLSQNGASIDTLDNGMKKLNNTVDDAINGSDSAAKRFERLGISMDDLQGKSREEIFEMTVRGLQGMTNESERAAVANDLLGSSSVELSALLNQTAEGTDELRQKAHELGLVMSEDAVNAAVEYTDAMDNFTRTFQAVKNNIASELLPGFTMILDGLTGLITGQEGASEKLKQGAEETVKQIGEILPRILDVVTGLISAIAEVAPDLMMALVNGIIENLPTLITAATNIIMTLVGGIIEALPQVTEGALQLVLALVNGIVENLPSLVEAALVMVVTLAEGIGEAIPELIPVIVETIMVIVNTIISNLDMVLDAAFKIIEGLAIGLINALPKLIEALPTIIITLINFITGNLPKIVEMGVRLIVQLAAGILQAIPQLVAQLPQVISALLIGLGKAVVSIGSIGREIVRGLWNGIASMIGWIKEKIGGFVGGIVSNVKGVLGIRSPSRVFAGIGENMGEGIGEGFSSAMRDVEKDMEGAIPTDFDLDLNSEVGATAKGANGSLLDVTIPLTIDGTVLTRIIAQLQWNQNTVTIRNLGVART</sequence>
<dbReference type="Gene3D" id="1.25.10.10">
    <property type="entry name" value="Leucine-rich Repeat Variant"/>
    <property type="match status" value="1"/>
</dbReference>
<evidence type="ECO:0000313" key="3">
    <source>
        <dbReference type="Proteomes" id="UP000030832"/>
    </source>
</evidence>
<evidence type="ECO:0000313" key="2">
    <source>
        <dbReference type="EMBL" id="KHF41444.1"/>
    </source>
</evidence>
<feature type="coiled-coil region" evidence="1">
    <location>
        <begin position="49"/>
        <end position="125"/>
    </location>
</feature>
<gene>
    <name evidence="2" type="ORF">LQ50_04250</name>
</gene>
<name>A0A0B0IN21_9BACI</name>
<reference evidence="2 3" key="1">
    <citation type="submission" date="2014-09" db="EMBL/GenBank/DDBJ databases">
        <title>Genome sequencing and annotation of Bacillus Okhensis strain Kh10-101T.</title>
        <authorList>
            <person name="Prakash J.S."/>
        </authorList>
    </citation>
    <scope>NUCLEOTIDE SEQUENCE [LARGE SCALE GENOMIC DNA]</scope>
    <source>
        <strain evidence="3">Kh10-101T</strain>
    </source>
</reference>
<dbReference type="OrthoDB" id="1779742at2"/>
<dbReference type="eggNOG" id="COG5412">
    <property type="taxonomic scope" value="Bacteria"/>
</dbReference>
<keyword evidence="1" id="KW-0175">Coiled coil</keyword>
<protein>
    <submittedName>
        <fullName evidence="2">Phage-related minor tail protein</fullName>
    </submittedName>
</protein>
<dbReference type="EMBL" id="JRJU01000003">
    <property type="protein sequence ID" value="KHF41444.1"/>
    <property type="molecule type" value="Genomic_DNA"/>
</dbReference>
<keyword evidence="3" id="KW-1185">Reference proteome</keyword>
<dbReference type="eggNOG" id="COG1196">
    <property type="taxonomic scope" value="Bacteria"/>
</dbReference>
<dbReference type="AlphaFoldDB" id="A0A0B0IN21"/>
<dbReference type="RefSeq" id="WP_034626376.1">
    <property type="nucleotide sequence ID" value="NZ_JRJU01000003.1"/>
</dbReference>
<dbReference type="SUPFAM" id="SSF57997">
    <property type="entry name" value="Tropomyosin"/>
    <property type="match status" value="1"/>
</dbReference>
<dbReference type="Proteomes" id="UP000030832">
    <property type="component" value="Unassembled WGS sequence"/>
</dbReference>
<evidence type="ECO:0000256" key="1">
    <source>
        <dbReference type="SAM" id="Coils"/>
    </source>
</evidence>
<dbReference type="SUPFAM" id="SSF48371">
    <property type="entry name" value="ARM repeat"/>
    <property type="match status" value="1"/>
</dbReference>
<dbReference type="Gene3D" id="1.10.287.1490">
    <property type="match status" value="1"/>
</dbReference>